<protein>
    <submittedName>
        <fullName evidence="2">Uncharacterized protein</fullName>
    </submittedName>
</protein>
<dbReference type="Proteomes" id="UP000053797">
    <property type="component" value="Unassembled WGS sequence"/>
</dbReference>
<accession>A0A0V8GJP6</accession>
<proteinExistence type="predicted"/>
<gene>
    <name evidence="2" type="ORF">AS033_03240</name>
</gene>
<keyword evidence="1" id="KW-0812">Transmembrane</keyword>
<dbReference type="EMBL" id="LNQL01000001">
    <property type="protein sequence ID" value="KSU50410.1"/>
    <property type="molecule type" value="Genomic_DNA"/>
</dbReference>
<evidence type="ECO:0000313" key="2">
    <source>
        <dbReference type="EMBL" id="KSU50410.1"/>
    </source>
</evidence>
<reference evidence="2 3" key="1">
    <citation type="journal article" date="2015" name="Int. J. Syst. Evol. Microbiol.">
        <title>Exiguobacterium enclense sp. nov., isolated from sediment.</title>
        <authorList>
            <person name="Dastager S.G."/>
            <person name="Mawlankar R."/>
            <person name="Sonalkar V.V."/>
            <person name="Thorat M.N."/>
            <person name="Mual P."/>
            <person name="Verma A."/>
            <person name="Krishnamurthi S."/>
            <person name="Tang S.K."/>
            <person name="Li W.J."/>
        </authorList>
    </citation>
    <scope>NUCLEOTIDE SEQUENCE [LARGE SCALE GENOMIC DNA]</scope>
    <source>
        <strain evidence="2 3">NIO-1109</strain>
    </source>
</reference>
<feature type="transmembrane region" description="Helical" evidence="1">
    <location>
        <begin position="39"/>
        <end position="58"/>
    </location>
</feature>
<dbReference type="RefSeq" id="WP_058264749.1">
    <property type="nucleotide sequence ID" value="NZ_FMYN01000001.1"/>
</dbReference>
<comment type="caution">
    <text evidence="2">The sequence shown here is derived from an EMBL/GenBank/DDBJ whole genome shotgun (WGS) entry which is preliminary data.</text>
</comment>
<feature type="transmembrane region" description="Helical" evidence="1">
    <location>
        <begin position="64"/>
        <end position="84"/>
    </location>
</feature>
<evidence type="ECO:0000313" key="3">
    <source>
        <dbReference type="Proteomes" id="UP000053797"/>
    </source>
</evidence>
<dbReference type="AlphaFoldDB" id="A0A0V8GJP6"/>
<feature type="transmembrane region" description="Helical" evidence="1">
    <location>
        <begin position="6"/>
        <end position="27"/>
    </location>
</feature>
<sequence>MNWTTIAIELGIIIGLATIICGLMFAVTIPYVTSIQAKSVLSIAAIIMVTLIYFSVQLDWISNPLVAIGMVVLCVVTGGVTSLIDEKKQKRTVMIEDESWRAEG</sequence>
<evidence type="ECO:0000256" key="1">
    <source>
        <dbReference type="SAM" id="Phobius"/>
    </source>
</evidence>
<dbReference type="OrthoDB" id="2353833at2"/>
<keyword evidence="1" id="KW-0472">Membrane</keyword>
<name>A0A0V8GJP6_9BACL</name>
<keyword evidence="1" id="KW-1133">Transmembrane helix</keyword>
<organism evidence="2 3">
    <name type="scientific">Exiguobacterium indicum</name>
    <dbReference type="NCBI Taxonomy" id="296995"/>
    <lineage>
        <taxon>Bacteria</taxon>
        <taxon>Bacillati</taxon>
        <taxon>Bacillota</taxon>
        <taxon>Bacilli</taxon>
        <taxon>Bacillales</taxon>
        <taxon>Bacillales Family XII. Incertae Sedis</taxon>
        <taxon>Exiguobacterium</taxon>
    </lineage>
</organism>